<name>A0A9P4XQI7_9HYPO</name>
<evidence type="ECO:0000313" key="3">
    <source>
        <dbReference type="Proteomes" id="UP000801864"/>
    </source>
</evidence>
<dbReference type="EMBL" id="QLNT01000001">
    <property type="protein sequence ID" value="KAF3076978.1"/>
    <property type="molecule type" value="Genomic_DNA"/>
</dbReference>
<dbReference type="AlphaFoldDB" id="A0A9P4XQI7"/>
<gene>
    <name evidence="2" type="ORF">CFAM422_000618</name>
</gene>
<protein>
    <submittedName>
        <fullName evidence="2">Uncharacterized protein</fullName>
    </submittedName>
</protein>
<evidence type="ECO:0000313" key="2">
    <source>
        <dbReference type="EMBL" id="KAF3076978.1"/>
    </source>
</evidence>
<sequence>MEKLELQSFTKLIDIYRVSGRPKGQAAKNRHECNFNFQHVTYLNMSLATYPSRASPTKDRKGVSTQLGEKLGPDVTERMLSLSSDCTLPQEDPSGLW</sequence>
<comment type="caution">
    <text evidence="2">The sequence shown here is derived from an EMBL/GenBank/DDBJ whole genome shotgun (WGS) entry which is preliminary data.</text>
</comment>
<reference evidence="2 3" key="1">
    <citation type="submission" date="2018-06" db="EMBL/GenBank/DDBJ databases">
        <title>Genome analysis of cellulolytic fungus Trichoderma lentiforme CFAM-422.</title>
        <authorList>
            <person name="Steindorff A.S."/>
            <person name="Formighieri E.F."/>
            <person name="Midorikawa G.E.O."/>
            <person name="Tamietti M.S."/>
            <person name="Ramos E.Z."/>
            <person name="Silva A.S."/>
            <person name="Bon E.P.S."/>
            <person name="Mendes T.D."/>
            <person name="Damaso M.C.T."/>
            <person name="Favaro L.C.L."/>
        </authorList>
    </citation>
    <scope>NUCLEOTIDE SEQUENCE [LARGE SCALE GENOMIC DNA]</scope>
    <source>
        <strain evidence="2 3">CFAM-422</strain>
    </source>
</reference>
<evidence type="ECO:0000256" key="1">
    <source>
        <dbReference type="SAM" id="MobiDB-lite"/>
    </source>
</evidence>
<accession>A0A9P4XQI7</accession>
<feature type="region of interest" description="Disordered" evidence="1">
    <location>
        <begin position="53"/>
        <end position="74"/>
    </location>
</feature>
<organism evidence="2 3">
    <name type="scientific">Trichoderma lentiforme</name>
    <dbReference type="NCBI Taxonomy" id="1567552"/>
    <lineage>
        <taxon>Eukaryota</taxon>
        <taxon>Fungi</taxon>
        <taxon>Dikarya</taxon>
        <taxon>Ascomycota</taxon>
        <taxon>Pezizomycotina</taxon>
        <taxon>Sordariomycetes</taxon>
        <taxon>Hypocreomycetidae</taxon>
        <taxon>Hypocreales</taxon>
        <taxon>Hypocreaceae</taxon>
        <taxon>Trichoderma</taxon>
    </lineage>
</organism>
<keyword evidence="3" id="KW-1185">Reference proteome</keyword>
<proteinExistence type="predicted"/>
<dbReference type="Proteomes" id="UP000801864">
    <property type="component" value="Unassembled WGS sequence"/>
</dbReference>